<comment type="caution">
    <text evidence="7">The sequence shown here is derived from an EMBL/GenBank/DDBJ whole genome shotgun (WGS) entry which is preliminary data.</text>
</comment>
<dbReference type="GO" id="GO:0003735">
    <property type="term" value="F:structural constituent of ribosome"/>
    <property type="evidence" value="ECO:0007669"/>
    <property type="project" value="InterPro"/>
</dbReference>
<dbReference type="AlphaFoldDB" id="A0A4R5NNS7"/>
<dbReference type="InterPro" id="IPR016082">
    <property type="entry name" value="Ribosomal_uL30_ferredoxin-like"/>
</dbReference>
<dbReference type="GO" id="GO:0022625">
    <property type="term" value="C:cytosolic large ribosomal subunit"/>
    <property type="evidence" value="ECO:0007669"/>
    <property type="project" value="TreeGrafter"/>
</dbReference>
<reference evidence="7 8" key="1">
    <citation type="journal article" date="2019" name="Appl. Microbiol. Biotechnol.">
        <title>Uncovering carbohydrate metabolism through a genotype-phenotype association study of 56 lactic acid bacteria genomes.</title>
        <authorList>
            <person name="Buron-Moles G."/>
            <person name="Chailyan A."/>
            <person name="Dolejs I."/>
            <person name="Forster J."/>
            <person name="Miks M.H."/>
        </authorList>
    </citation>
    <scope>NUCLEOTIDE SEQUENCE [LARGE SCALE GENOMIC DNA]</scope>
    <source>
        <strain evidence="7 8">ATCC 49373</strain>
    </source>
</reference>
<dbReference type="EMBL" id="PUFO01000044">
    <property type="protein sequence ID" value="TDG78210.1"/>
    <property type="molecule type" value="Genomic_DNA"/>
</dbReference>
<dbReference type="PIRSF" id="PIRSF002211">
    <property type="entry name" value="Ribosomal_L30_bac-type"/>
    <property type="match status" value="1"/>
</dbReference>
<dbReference type="STRING" id="1122149.FD44_GL000036"/>
<dbReference type="InterPro" id="IPR036919">
    <property type="entry name" value="Ribo_uL30_ferredoxin-like_sf"/>
</dbReference>
<evidence type="ECO:0000313" key="8">
    <source>
        <dbReference type="Proteomes" id="UP000294854"/>
    </source>
</evidence>
<feature type="domain" description="Large ribosomal subunit protein uL30-like ferredoxin-like fold" evidence="6">
    <location>
        <begin position="4"/>
        <end position="54"/>
    </location>
</feature>
<evidence type="ECO:0000256" key="2">
    <source>
        <dbReference type="ARBA" id="ARBA00011838"/>
    </source>
</evidence>
<name>A0A4R5NNS7_9LACO</name>
<dbReference type="PANTHER" id="PTHR15892:SF2">
    <property type="entry name" value="LARGE RIBOSOMAL SUBUNIT PROTEIN UL30M"/>
    <property type="match status" value="1"/>
</dbReference>
<comment type="similarity">
    <text evidence="1 5">Belongs to the universal ribosomal protein uL30 family.</text>
</comment>
<comment type="subunit">
    <text evidence="2 5">Part of the 50S ribosomal subunit.</text>
</comment>
<evidence type="ECO:0000256" key="3">
    <source>
        <dbReference type="ARBA" id="ARBA00022980"/>
    </source>
</evidence>
<dbReference type="NCBIfam" id="TIGR01308">
    <property type="entry name" value="rpmD_bact"/>
    <property type="match status" value="1"/>
</dbReference>
<gene>
    <name evidence="5" type="primary">rpmD</name>
    <name evidence="7" type="ORF">C5L31_001396</name>
</gene>
<dbReference type="Gene3D" id="3.30.1390.20">
    <property type="entry name" value="Ribosomal protein L30, ferredoxin-like fold domain"/>
    <property type="match status" value="1"/>
</dbReference>
<dbReference type="PANTHER" id="PTHR15892">
    <property type="entry name" value="MITOCHONDRIAL RIBOSOMAL PROTEIN L30"/>
    <property type="match status" value="1"/>
</dbReference>
<dbReference type="InterPro" id="IPR005996">
    <property type="entry name" value="Ribosomal_uL30_bac-type"/>
</dbReference>
<keyword evidence="4 5" id="KW-0687">Ribonucleoprotein</keyword>
<protein>
    <recommendedName>
        <fullName evidence="5">Large ribosomal subunit protein uL30</fullName>
    </recommendedName>
</protein>
<proteinExistence type="inferred from homology"/>
<sequence>MADLKVTLIHSVAHRLPKQRKIVEALGLKRVNHTVVLKNNDAVRGALFKVAHLIKVEEIK</sequence>
<evidence type="ECO:0000256" key="5">
    <source>
        <dbReference type="HAMAP-Rule" id="MF_01371"/>
    </source>
</evidence>
<evidence type="ECO:0000259" key="6">
    <source>
        <dbReference type="Pfam" id="PF00327"/>
    </source>
</evidence>
<evidence type="ECO:0000256" key="1">
    <source>
        <dbReference type="ARBA" id="ARBA00007594"/>
    </source>
</evidence>
<dbReference type="SUPFAM" id="SSF55129">
    <property type="entry name" value="Ribosomal protein L30p/L7e"/>
    <property type="match status" value="1"/>
</dbReference>
<dbReference type="Proteomes" id="UP000294854">
    <property type="component" value="Unassembled WGS sequence"/>
</dbReference>
<dbReference type="HAMAP" id="MF_01371_B">
    <property type="entry name" value="Ribosomal_uL30_B"/>
    <property type="match status" value="1"/>
</dbReference>
<dbReference type="GO" id="GO:0006412">
    <property type="term" value="P:translation"/>
    <property type="evidence" value="ECO:0007669"/>
    <property type="project" value="UniProtKB-UniRule"/>
</dbReference>
<evidence type="ECO:0000256" key="4">
    <source>
        <dbReference type="ARBA" id="ARBA00023274"/>
    </source>
</evidence>
<accession>A0A4R5NNS7</accession>
<dbReference type="Pfam" id="PF00327">
    <property type="entry name" value="Ribosomal_L30"/>
    <property type="match status" value="1"/>
</dbReference>
<organism evidence="7 8">
    <name type="scientific">Secundilactobacillus malefermentans</name>
    <dbReference type="NCBI Taxonomy" id="176292"/>
    <lineage>
        <taxon>Bacteria</taxon>
        <taxon>Bacillati</taxon>
        <taxon>Bacillota</taxon>
        <taxon>Bacilli</taxon>
        <taxon>Lactobacillales</taxon>
        <taxon>Lactobacillaceae</taxon>
        <taxon>Secundilactobacillus</taxon>
    </lineage>
</organism>
<dbReference type="CDD" id="cd01658">
    <property type="entry name" value="Ribosomal_L30"/>
    <property type="match status" value="1"/>
</dbReference>
<evidence type="ECO:0000313" key="7">
    <source>
        <dbReference type="EMBL" id="TDG78210.1"/>
    </source>
</evidence>
<keyword evidence="8" id="KW-1185">Reference proteome</keyword>
<dbReference type="OrthoDB" id="9812790at2"/>
<keyword evidence="3 5" id="KW-0689">Ribosomal protein</keyword>
<dbReference type="RefSeq" id="WP_010619607.1">
    <property type="nucleotide sequence ID" value="NZ_CP042371.1"/>
</dbReference>